<keyword evidence="7" id="KW-0067">ATP-binding</keyword>
<keyword evidence="5" id="KW-0347">Helicase</keyword>
<keyword evidence="1" id="KW-0540">Nuclease</keyword>
<comment type="caution">
    <text evidence="12">The sequence shown here is derived from an EMBL/GenBank/DDBJ whole genome shotgun (WGS) entry which is preliminary data.</text>
</comment>
<feature type="compositionally biased region" description="Basic and acidic residues" evidence="10">
    <location>
        <begin position="350"/>
        <end position="369"/>
    </location>
</feature>
<evidence type="ECO:0000256" key="4">
    <source>
        <dbReference type="ARBA" id="ARBA00022801"/>
    </source>
</evidence>
<keyword evidence="9" id="KW-0234">DNA repair</keyword>
<keyword evidence="2" id="KW-0547">Nucleotide-binding</keyword>
<name>A0A8J3TID4_9ACTN</name>
<dbReference type="InterPro" id="IPR027417">
    <property type="entry name" value="P-loop_NTPase"/>
</dbReference>
<dbReference type="InterPro" id="IPR011335">
    <property type="entry name" value="Restrct_endonuc-II-like"/>
</dbReference>
<evidence type="ECO:0000256" key="8">
    <source>
        <dbReference type="ARBA" id="ARBA00023125"/>
    </source>
</evidence>
<evidence type="ECO:0000313" key="12">
    <source>
        <dbReference type="EMBL" id="GII25707.1"/>
    </source>
</evidence>
<dbReference type="Gene3D" id="3.40.50.300">
    <property type="entry name" value="P-loop containing nucleotide triphosphate hydrolases"/>
    <property type="match status" value="1"/>
</dbReference>
<dbReference type="EMBL" id="BOON01000057">
    <property type="protein sequence ID" value="GII25707.1"/>
    <property type="molecule type" value="Genomic_DNA"/>
</dbReference>
<dbReference type="GO" id="GO:0004386">
    <property type="term" value="F:helicase activity"/>
    <property type="evidence" value="ECO:0007669"/>
    <property type="project" value="UniProtKB-KW"/>
</dbReference>
<evidence type="ECO:0000256" key="5">
    <source>
        <dbReference type="ARBA" id="ARBA00022806"/>
    </source>
</evidence>
<evidence type="ECO:0000256" key="10">
    <source>
        <dbReference type="SAM" id="MobiDB-lite"/>
    </source>
</evidence>
<dbReference type="PANTHER" id="PTHR30591:SF1">
    <property type="entry name" value="RECBCD ENZYME SUBUNIT RECC"/>
    <property type="match status" value="1"/>
</dbReference>
<dbReference type="AlphaFoldDB" id="A0A8J3TID4"/>
<keyword evidence="8" id="KW-0238">DNA-binding</keyword>
<dbReference type="InterPro" id="IPR038726">
    <property type="entry name" value="PDDEXK_AddAB-type"/>
</dbReference>
<dbReference type="GO" id="GO:0006310">
    <property type="term" value="P:DNA recombination"/>
    <property type="evidence" value="ECO:0007669"/>
    <property type="project" value="TreeGrafter"/>
</dbReference>
<organism evidence="12 13">
    <name type="scientific">Planosporangium mesophilum</name>
    <dbReference type="NCBI Taxonomy" id="689768"/>
    <lineage>
        <taxon>Bacteria</taxon>
        <taxon>Bacillati</taxon>
        <taxon>Actinomycetota</taxon>
        <taxon>Actinomycetes</taxon>
        <taxon>Micromonosporales</taxon>
        <taxon>Micromonosporaceae</taxon>
        <taxon>Planosporangium</taxon>
    </lineage>
</organism>
<dbReference type="Gene3D" id="1.10.486.10">
    <property type="entry name" value="PCRA, domain 4"/>
    <property type="match status" value="1"/>
</dbReference>
<evidence type="ECO:0000256" key="9">
    <source>
        <dbReference type="ARBA" id="ARBA00023204"/>
    </source>
</evidence>
<evidence type="ECO:0000256" key="3">
    <source>
        <dbReference type="ARBA" id="ARBA00022763"/>
    </source>
</evidence>
<gene>
    <name evidence="12" type="ORF">Pme01_53040</name>
</gene>
<proteinExistence type="predicted"/>
<dbReference type="GO" id="GO:0003677">
    <property type="term" value="F:DNA binding"/>
    <property type="evidence" value="ECO:0007669"/>
    <property type="project" value="UniProtKB-KW"/>
</dbReference>
<dbReference type="PANTHER" id="PTHR30591">
    <property type="entry name" value="RECBCD ENZYME SUBUNIT RECC"/>
    <property type="match status" value="1"/>
</dbReference>
<evidence type="ECO:0000256" key="2">
    <source>
        <dbReference type="ARBA" id="ARBA00022741"/>
    </source>
</evidence>
<feature type="region of interest" description="Disordered" evidence="10">
    <location>
        <begin position="350"/>
        <end position="373"/>
    </location>
</feature>
<sequence>MSVVWTRYGAPSYAALRAELADLKADNPLTPVTVLVPTHLSGVVTRRTLAEGLNGRTGIAALSVLTLDRLAERLAVPILVAGGRRRPVTDAVLAAAWRDVLAEDAGVFAPVKDHPATVRALVAAHRELREVDENSLTAVERSGEEIAADVVRHHRRVVARLVEGWYDVADLRRAAVQALQHCPALAREIGTVVLFQPQELSLGASALVTALADAGDVRTVAALAGDERADAGIERCLRQKHTTTLKAPTASRILHASDADDEVRCVIREVTKALQTRPAHRIAVLYGSSQPYARLLAEHLAAAKLPWNGSGVRPTIERTLARVLLDVLDLPKLNWRRDAVLAVLSAAPVRDGHGKDGDGKDGDGKDGHGQRVPAARWERISRTAGVVAGTDWDTRLKAYAALERAAVDRQEAGSERRERNAESAEALGRFVRGLQERLRDGESLRSWADLSAWALGLYEALVGNLDGEGGLPEDEHRAAEKVTRTLTGLAGLDTVENTASLAALRLTLELELAGDLPRHGRFGNGILVTGLSGAIGLDADLVFVVGVAEDLVPGRMRPDALLPERVRALTGGQLAPPRERLDRQRRHLLAALAAAPECVVSFPRGNLRKSSTRLPSRWLLPSLRALSGRAQVDATRWQELPGLDGSPSYAASLTHTDQLASEHEWRVRAAAADPEALTTDPIVKAANQMLEARRGDALTRFDGDLSGHDLPDPTGDRTVSPTALEAWVRCPHAYFLGRILRVEPVESPEELVEITPLEVGNLMHAALDRFFTSQEAREAQEASVGTRWSAGQRAELARIATEVGDELTARGATGHPLLWRQELARILVHLDGFLDDDEALRAGTGRRQVRSELAFGMRGVDAVPVALPDGRVVHFKGSADRVDLVGDSIVIVDYKTGSARGFQGICEADPTLKGSKLQLPVYAYAARAALGVPDATVSAEYWFLRKDAGRRRTLELTPQVERAYAEVLAVIVDGIASGLYPGRPPEQDGHGIPCPFCDPDGLGAGEHRDRWARKKNDPRLAAYLNLVEGGDAP</sequence>
<protein>
    <recommendedName>
        <fullName evidence="11">PD-(D/E)XK endonuclease-like domain-containing protein</fullName>
    </recommendedName>
</protein>
<evidence type="ECO:0000259" key="11">
    <source>
        <dbReference type="Pfam" id="PF12705"/>
    </source>
</evidence>
<evidence type="ECO:0000256" key="6">
    <source>
        <dbReference type="ARBA" id="ARBA00022839"/>
    </source>
</evidence>
<keyword evidence="6" id="KW-0269">Exonuclease</keyword>
<dbReference type="Pfam" id="PF12705">
    <property type="entry name" value="PDDEXK_1"/>
    <property type="match status" value="1"/>
</dbReference>
<evidence type="ECO:0000313" key="13">
    <source>
        <dbReference type="Proteomes" id="UP000599074"/>
    </source>
</evidence>
<feature type="domain" description="PD-(D/E)XK endonuclease-like" evidence="11">
    <location>
        <begin position="718"/>
        <end position="998"/>
    </location>
</feature>
<dbReference type="GO" id="GO:0005524">
    <property type="term" value="F:ATP binding"/>
    <property type="evidence" value="ECO:0007669"/>
    <property type="project" value="UniProtKB-KW"/>
</dbReference>
<dbReference type="SUPFAM" id="SSF52980">
    <property type="entry name" value="Restriction endonuclease-like"/>
    <property type="match status" value="1"/>
</dbReference>
<accession>A0A8J3TID4</accession>
<keyword evidence="3" id="KW-0227">DNA damage</keyword>
<evidence type="ECO:0000256" key="1">
    <source>
        <dbReference type="ARBA" id="ARBA00022722"/>
    </source>
</evidence>
<dbReference type="Proteomes" id="UP000599074">
    <property type="component" value="Unassembled WGS sequence"/>
</dbReference>
<dbReference type="SUPFAM" id="SSF52540">
    <property type="entry name" value="P-loop containing nucleoside triphosphate hydrolases"/>
    <property type="match status" value="1"/>
</dbReference>
<keyword evidence="4" id="KW-0378">Hydrolase</keyword>
<evidence type="ECO:0000256" key="7">
    <source>
        <dbReference type="ARBA" id="ARBA00022840"/>
    </source>
</evidence>
<dbReference type="Gene3D" id="3.90.320.10">
    <property type="match status" value="1"/>
</dbReference>
<dbReference type="InterPro" id="IPR011604">
    <property type="entry name" value="PDDEXK-like_dom_sf"/>
</dbReference>
<reference evidence="12" key="1">
    <citation type="submission" date="2021-01" db="EMBL/GenBank/DDBJ databases">
        <title>Whole genome shotgun sequence of Planosporangium mesophilum NBRC 109066.</title>
        <authorList>
            <person name="Komaki H."/>
            <person name="Tamura T."/>
        </authorList>
    </citation>
    <scope>NUCLEOTIDE SEQUENCE</scope>
    <source>
        <strain evidence="12">NBRC 109066</strain>
    </source>
</reference>
<dbReference type="GO" id="GO:0006281">
    <property type="term" value="P:DNA repair"/>
    <property type="evidence" value="ECO:0007669"/>
    <property type="project" value="UniProtKB-KW"/>
</dbReference>
<keyword evidence="13" id="KW-1185">Reference proteome</keyword>
<dbReference type="GO" id="GO:0004527">
    <property type="term" value="F:exonuclease activity"/>
    <property type="evidence" value="ECO:0007669"/>
    <property type="project" value="UniProtKB-KW"/>
</dbReference>
<dbReference type="RefSeq" id="WP_168117661.1">
    <property type="nucleotide sequence ID" value="NZ_BOON01000057.1"/>
</dbReference>